<name>A0A820D0Y4_9BILA</name>
<gene>
    <name evidence="1" type="ORF">UXM345_LOCUS29401</name>
</gene>
<organism evidence="1 2">
    <name type="scientific">Rotaria magnacalcarata</name>
    <dbReference type="NCBI Taxonomy" id="392030"/>
    <lineage>
        <taxon>Eukaryota</taxon>
        <taxon>Metazoa</taxon>
        <taxon>Spiralia</taxon>
        <taxon>Gnathifera</taxon>
        <taxon>Rotifera</taxon>
        <taxon>Eurotatoria</taxon>
        <taxon>Bdelloidea</taxon>
        <taxon>Philodinida</taxon>
        <taxon>Philodinidae</taxon>
        <taxon>Rotaria</taxon>
    </lineage>
</organism>
<comment type="caution">
    <text evidence="1">The sequence shown here is derived from an EMBL/GenBank/DDBJ whole genome shotgun (WGS) entry which is preliminary data.</text>
</comment>
<dbReference type="AlphaFoldDB" id="A0A820D0Y4"/>
<reference evidence="1" key="1">
    <citation type="submission" date="2021-02" db="EMBL/GenBank/DDBJ databases">
        <authorList>
            <person name="Nowell W R."/>
        </authorList>
    </citation>
    <scope>NUCLEOTIDE SEQUENCE</scope>
</reference>
<evidence type="ECO:0000313" key="1">
    <source>
        <dbReference type="EMBL" id="CAF4226596.1"/>
    </source>
</evidence>
<accession>A0A820D0Y4</accession>
<sequence length="131" mass="14227">MAWRYYPVCNTPCRTGGHVQTCCRVHGFGDGYCGWGVVGQLMAWRYYPVCNTPCRTGGHVQTCCRVHGFGDGYCGWGGYVITRLIPNACGQYTVAEYIEPVRNGMEVCLGSPIPTGYVIVRLNPSGCGGMG</sequence>
<protein>
    <submittedName>
        <fullName evidence="1">Uncharacterized protein</fullName>
    </submittedName>
</protein>
<proteinExistence type="predicted"/>
<dbReference type="EMBL" id="CAJOBF010007200">
    <property type="protein sequence ID" value="CAF4226596.1"/>
    <property type="molecule type" value="Genomic_DNA"/>
</dbReference>
<dbReference type="Proteomes" id="UP000663842">
    <property type="component" value="Unassembled WGS sequence"/>
</dbReference>
<evidence type="ECO:0000313" key="2">
    <source>
        <dbReference type="Proteomes" id="UP000663842"/>
    </source>
</evidence>